<keyword evidence="2" id="KW-0378">Hydrolase</keyword>
<dbReference type="GeneID" id="54997808"/>
<evidence type="ECO:0000256" key="1">
    <source>
        <dbReference type="SAM" id="MobiDB-lite"/>
    </source>
</evidence>
<name>A0A345L194_9CAUD</name>
<proteinExistence type="predicted"/>
<reference evidence="3" key="1">
    <citation type="submission" date="2018-06" db="EMBL/GenBank/DDBJ databases">
        <authorList>
            <person name="Zhirakovskaya E."/>
        </authorList>
    </citation>
    <scope>NUCLEOTIDE SEQUENCE [LARGE SCALE GENOMIC DNA]</scope>
</reference>
<dbReference type="EMBL" id="MH536812">
    <property type="protein sequence ID" value="AXH49046.1"/>
    <property type="molecule type" value="Genomic_DNA"/>
</dbReference>
<dbReference type="Proteomes" id="UP000258434">
    <property type="component" value="Segment"/>
</dbReference>
<keyword evidence="3" id="KW-1185">Reference proteome</keyword>
<dbReference type="RefSeq" id="YP_009806935.1">
    <property type="nucleotide sequence ID" value="NC_048018.1"/>
</dbReference>
<gene>
    <name evidence="2" type="primary">87</name>
    <name evidence="2" type="ORF">SEA_APRICOT_87</name>
</gene>
<dbReference type="KEGG" id="vg:54997808"/>
<organism evidence="2 3">
    <name type="scientific">Gordonia phage Apricot</name>
    <dbReference type="NCBI Taxonomy" id="2250319"/>
    <lineage>
        <taxon>Viruses</taxon>
        <taxon>Duplodnaviria</taxon>
        <taxon>Heunggongvirae</taxon>
        <taxon>Uroviricota</taxon>
        <taxon>Caudoviricetes</taxon>
        <taxon>Apricotvirus</taxon>
        <taxon>Apricotvirus apricot</taxon>
    </lineage>
</organism>
<dbReference type="Gene3D" id="3.40.1440.10">
    <property type="entry name" value="GIY-YIG endonuclease"/>
    <property type="match status" value="1"/>
</dbReference>
<evidence type="ECO:0000313" key="3">
    <source>
        <dbReference type="Proteomes" id="UP000258434"/>
    </source>
</evidence>
<evidence type="ECO:0000313" key="2">
    <source>
        <dbReference type="EMBL" id="AXH49046.1"/>
    </source>
</evidence>
<dbReference type="GO" id="GO:0004519">
    <property type="term" value="F:endonuclease activity"/>
    <property type="evidence" value="ECO:0007669"/>
    <property type="project" value="UniProtKB-KW"/>
</dbReference>
<accession>A0A345L194</accession>
<dbReference type="InterPro" id="IPR035901">
    <property type="entry name" value="GIY-YIG_endonuc_sf"/>
</dbReference>
<sequence>MALNKNQRRISNLPHDLYKVYDDTGELLYVGVTVDVKTRLKGHRRYAAWYERVGHIKVWVYPDRMSALDEEARCIAEEHPQHNVTPESRKSEHHRREPEASYALVRVPYMGWCHRELTEVDSA</sequence>
<keyword evidence="2" id="KW-0540">Nuclease</keyword>
<dbReference type="CDD" id="cd00719">
    <property type="entry name" value="GIY-YIG_SF"/>
    <property type="match status" value="1"/>
</dbReference>
<protein>
    <submittedName>
        <fullName evidence="2">G-I-Y Y-I-G endonuclease</fullName>
    </submittedName>
</protein>
<keyword evidence="2" id="KW-0255">Endonuclease</keyword>
<feature type="region of interest" description="Disordered" evidence="1">
    <location>
        <begin position="77"/>
        <end position="98"/>
    </location>
</feature>
<dbReference type="SUPFAM" id="SSF82771">
    <property type="entry name" value="GIY-YIG endonuclease"/>
    <property type="match status" value="1"/>
</dbReference>